<accession>A0A8K0JPG4</accession>
<dbReference type="GO" id="GO:0006896">
    <property type="term" value="P:Golgi to vacuole transport"/>
    <property type="evidence" value="ECO:0007669"/>
    <property type="project" value="UniProtKB-ARBA"/>
</dbReference>
<comment type="caution">
    <text evidence="9">The sequence shown here is derived from an EMBL/GenBank/DDBJ whole genome shotgun (WGS) entry which is preliminary data.</text>
</comment>
<protein>
    <recommendedName>
        <fullName evidence="11">VHS domain-containing protein</fullName>
    </recommendedName>
</protein>
<dbReference type="InterPro" id="IPR002014">
    <property type="entry name" value="VHS_dom"/>
</dbReference>
<keyword evidence="10" id="KW-1185">Reference proteome</keyword>
<dbReference type="GO" id="GO:0005829">
    <property type="term" value="C:cytosol"/>
    <property type="evidence" value="ECO:0007669"/>
    <property type="project" value="GOC"/>
</dbReference>
<sequence length="510" mass="56005">MLPTARPWTSMTPLQSLVERATDPMTHEPNYAVNLELAELVNTKKANTPRDAAMETVRKINDRNPHCALLGLHLLDTLVKQCGYPFHLQISTKEFLNELVRRFPERPPAMMGPVMSKTLELIHEWKNTICVTSKHKEDLVHIRDMHRLLSYKGYRFKPFDATRAMASANPTENLKSPDELEEEDRAAKSAKLQELIRRGSPRDLAQAQELMKQLSGAEPEKQPDYEAQTKNELEKVQQKAILLNDMLNNVDQSEQIGIEGDAYDQVAQVCKMARPKIQKWIGDAGEDNAELMDRLLLINDLINNVLDRYQAIKTGDWAKAQEIDATLNPQNKPPDLISFDVFGDDSNLNALSPDTPGAYTPEPTASSAPGGLPLDLFSSFASSGPSAAPAKAKQDPMAFFNTPQPLQQQSSGFQQAPLGSYGMPSMQQPVQQQSGSNSMFAGLDFSNSSTVASGSSTPGNGFGVGISLPLTPSNMGGVQGNNGTRQPVGQPQQQTQPAAKKDPFADLANW</sequence>
<dbReference type="GO" id="GO:0006895">
    <property type="term" value="P:Golgi to endosome transport"/>
    <property type="evidence" value="ECO:0007669"/>
    <property type="project" value="TreeGrafter"/>
</dbReference>
<dbReference type="PANTHER" id="PTHR47180:SF1">
    <property type="entry name" value="ADP-RIBOSYLATION FACTOR-BINDING PROTEIN GGA1-RELATED"/>
    <property type="match status" value="1"/>
</dbReference>
<dbReference type="SMART" id="SM00288">
    <property type="entry name" value="VHS"/>
    <property type="match status" value="1"/>
</dbReference>
<evidence type="ECO:0000256" key="5">
    <source>
        <dbReference type="ARBA" id="ARBA00053552"/>
    </source>
</evidence>
<dbReference type="GO" id="GO:0005802">
    <property type="term" value="C:trans-Golgi network"/>
    <property type="evidence" value="ECO:0007669"/>
    <property type="project" value="TreeGrafter"/>
</dbReference>
<proteinExistence type="predicted"/>
<evidence type="ECO:0000256" key="1">
    <source>
        <dbReference type="ARBA" id="ARBA00004601"/>
    </source>
</evidence>
<dbReference type="EMBL" id="JABELV010000040">
    <property type="protein sequence ID" value="KAG7562045.1"/>
    <property type="molecule type" value="Genomic_DNA"/>
</dbReference>
<dbReference type="AlphaFoldDB" id="A0A8K0JPG4"/>
<dbReference type="GO" id="GO:0035091">
    <property type="term" value="F:phosphatidylinositol binding"/>
    <property type="evidence" value="ECO:0007669"/>
    <property type="project" value="InterPro"/>
</dbReference>
<gene>
    <name evidence="9" type="ORF">FFLO_02517</name>
</gene>
<keyword evidence="4" id="KW-0333">Golgi apparatus</keyword>
<dbReference type="Pfam" id="PF00790">
    <property type="entry name" value="VHS"/>
    <property type="match status" value="1"/>
</dbReference>
<feature type="domain" description="GAT" evidence="8">
    <location>
        <begin position="185"/>
        <end position="314"/>
    </location>
</feature>
<dbReference type="InterPro" id="IPR004152">
    <property type="entry name" value="GAT_dom"/>
</dbReference>
<evidence type="ECO:0000313" key="10">
    <source>
        <dbReference type="Proteomes" id="UP000812966"/>
    </source>
</evidence>
<dbReference type="CDD" id="cd16998">
    <property type="entry name" value="VHS_GGA_fungi"/>
    <property type="match status" value="1"/>
</dbReference>
<dbReference type="FunFam" id="1.25.40.90:FF:000008">
    <property type="entry name" value="VHS domain protein"/>
    <property type="match status" value="1"/>
</dbReference>
<feature type="region of interest" description="Disordered" evidence="6">
    <location>
        <begin position="352"/>
        <end position="371"/>
    </location>
</feature>
<evidence type="ECO:0000259" key="8">
    <source>
        <dbReference type="PROSITE" id="PS50909"/>
    </source>
</evidence>
<reference evidence="9" key="1">
    <citation type="submission" date="2020-04" db="EMBL/GenBank/DDBJ databases">
        <title>Analysis of mating type loci in Filobasidium floriforme.</title>
        <authorList>
            <person name="Nowrousian M."/>
        </authorList>
    </citation>
    <scope>NUCLEOTIDE SEQUENCE</scope>
    <source>
        <strain evidence="9">CBS 6242</strain>
    </source>
</reference>
<comment type="function">
    <text evidence="5">May play a role in the regulation of membrane traffic through the trans-Golgi network.</text>
</comment>
<dbReference type="InterPro" id="IPR038425">
    <property type="entry name" value="GAT_sf"/>
</dbReference>
<evidence type="ECO:0000313" key="9">
    <source>
        <dbReference type="EMBL" id="KAG7562045.1"/>
    </source>
</evidence>
<dbReference type="InterPro" id="IPR008942">
    <property type="entry name" value="ENTH_VHS"/>
</dbReference>
<dbReference type="FunFam" id="1.20.58.160:FF:000005">
    <property type="entry name" value="Unplaced genomic scaffold supercont1.2, whole genome shotgun sequence"/>
    <property type="match status" value="1"/>
</dbReference>
<feature type="compositionally biased region" description="Low complexity" evidence="6">
    <location>
        <begin position="486"/>
        <end position="497"/>
    </location>
</feature>
<dbReference type="Gene3D" id="1.20.58.160">
    <property type="match status" value="1"/>
</dbReference>
<comment type="subcellular location">
    <subcellularLocation>
        <location evidence="1">Golgi apparatus</location>
        <location evidence="1">trans-Golgi network</location>
    </subcellularLocation>
</comment>
<dbReference type="Proteomes" id="UP000812966">
    <property type="component" value="Unassembled WGS sequence"/>
</dbReference>
<evidence type="ECO:0000256" key="4">
    <source>
        <dbReference type="ARBA" id="ARBA00023034"/>
    </source>
</evidence>
<organism evidence="9 10">
    <name type="scientific">Filobasidium floriforme</name>
    <dbReference type="NCBI Taxonomy" id="5210"/>
    <lineage>
        <taxon>Eukaryota</taxon>
        <taxon>Fungi</taxon>
        <taxon>Dikarya</taxon>
        <taxon>Basidiomycota</taxon>
        <taxon>Agaricomycotina</taxon>
        <taxon>Tremellomycetes</taxon>
        <taxon>Filobasidiales</taxon>
        <taxon>Filobasidiaceae</taxon>
        <taxon>Filobasidium</taxon>
    </lineage>
</organism>
<dbReference type="Gene3D" id="1.25.40.90">
    <property type="match status" value="1"/>
</dbReference>
<evidence type="ECO:0000256" key="6">
    <source>
        <dbReference type="SAM" id="MobiDB-lite"/>
    </source>
</evidence>
<evidence type="ECO:0000256" key="2">
    <source>
        <dbReference type="ARBA" id="ARBA00022448"/>
    </source>
</evidence>
<dbReference type="GO" id="GO:0043130">
    <property type="term" value="F:ubiquitin binding"/>
    <property type="evidence" value="ECO:0007669"/>
    <property type="project" value="InterPro"/>
</dbReference>
<dbReference type="CDD" id="cd14235">
    <property type="entry name" value="GAT_GGA_fungi"/>
    <property type="match status" value="1"/>
</dbReference>
<dbReference type="PROSITE" id="PS50909">
    <property type="entry name" value="GAT"/>
    <property type="match status" value="1"/>
</dbReference>
<evidence type="ECO:0000256" key="3">
    <source>
        <dbReference type="ARBA" id="ARBA00022927"/>
    </source>
</evidence>
<evidence type="ECO:0008006" key="11">
    <source>
        <dbReference type="Google" id="ProtNLM"/>
    </source>
</evidence>
<dbReference type="GO" id="GO:0043328">
    <property type="term" value="P:protein transport to vacuole involved in ubiquitin-dependent protein catabolic process via the multivesicular body sorting pathway"/>
    <property type="evidence" value="ECO:0007669"/>
    <property type="project" value="TreeGrafter"/>
</dbReference>
<feature type="compositionally biased region" description="Polar residues" evidence="6">
    <location>
        <begin position="471"/>
        <end position="485"/>
    </location>
</feature>
<dbReference type="PANTHER" id="PTHR47180">
    <property type="entry name" value="ADP-RIBOSYLATION FACTOR-BINDING PROTEIN GGA1-RELATED"/>
    <property type="match status" value="1"/>
</dbReference>
<feature type="region of interest" description="Disordered" evidence="6">
    <location>
        <begin position="471"/>
        <end position="510"/>
    </location>
</feature>
<feature type="region of interest" description="Disordered" evidence="6">
    <location>
        <begin position="167"/>
        <end position="189"/>
    </location>
</feature>
<dbReference type="SUPFAM" id="SSF48464">
    <property type="entry name" value="ENTH/VHS domain"/>
    <property type="match status" value="1"/>
</dbReference>
<evidence type="ECO:0000259" key="7">
    <source>
        <dbReference type="PROSITE" id="PS50179"/>
    </source>
</evidence>
<dbReference type="PROSITE" id="PS50179">
    <property type="entry name" value="VHS"/>
    <property type="match status" value="1"/>
</dbReference>
<feature type="domain" description="VHS" evidence="7">
    <location>
        <begin position="21"/>
        <end position="157"/>
    </location>
</feature>
<dbReference type="SUPFAM" id="SSF89009">
    <property type="entry name" value="GAT-like domain"/>
    <property type="match status" value="1"/>
</dbReference>
<dbReference type="InterPro" id="IPR052653">
    <property type="entry name" value="ARF-binding"/>
</dbReference>
<name>A0A8K0JPG4_9TREE</name>
<dbReference type="Pfam" id="PF03127">
    <property type="entry name" value="GAT"/>
    <property type="match status" value="1"/>
</dbReference>
<keyword evidence="3" id="KW-0653">Protein transport</keyword>
<keyword evidence="2" id="KW-0813">Transport</keyword>